<dbReference type="SUPFAM" id="SSF56235">
    <property type="entry name" value="N-terminal nucleophile aminohydrolases (Ntn hydrolases)"/>
    <property type="match status" value="1"/>
</dbReference>
<keyword evidence="2" id="KW-1185">Reference proteome</keyword>
<dbReference type="InterPro" id="IPR029055">
    <property type="entry name" value="Ntn_hydrolases_N"/>
</dbReference>
<accession>A0ABU6MDW7</accession>
<keyword evidence="1" id="KW-0012">Acyltransferase</keyword>
<protein>
    <submittedName>
        <fullName evidence="1">Gamma-glutamyltransferase</fullName>
        <ecNumber evidence="1">2.3.2.2</ecNumber>
    </submittedName>
</protein>
<organism evidence="1 2">
    <name type="scientific">Heyndrickxia acidicola</name>
    <dbReference type="NCBI Taxonomy" id="209389"/>
    <lineage>
        <taxon>Bacteria</taxon>
        <taxon>Bacillati</taxon>
        <taxon>Bacillota</taxon>
        <taxon>Bacilli</taxon>
        <taxon>Bacillales</taxon>
        <taxon>Bacillaceae</taxon>
        <taxon>Heyndrickxia</taxon>
    </lineage>
</organism>
<reference evidence="1 2" key="1">
    <citation type="submission" date="2023-03" db="EMBL/GenBank/DDBJ databases">
        <title>Bacillus Genome Sequencing.</title>
        <authorList>
            <person name="Dunlap C."/>
        </authorList>
    </citation>
    <scope>NUCLEOTIDE SEQUENCE [LARGE SCALE GENOMIC DNA]</scope>
    <source>
        <strain evidence="1 2">B-23453</strain>
    </source>
</reference>
<dbReference type="PANTHER" id="PTHR43881:SF1">
    <property type="entry name" value="GAMMA-GLUTAMYLTRANSPEPTIDASE (AFU_ORTHOLOGUE AFUA_4G13580)"/>
    <property type="match status" value="1"/>
</dbReference>
<comment type="caution">
    <text evidence="1">The sequence shown here is derived from an EMBL/GenBank/DDBJ whole genome shotgun (WGS) entry which is preliminary data.</text>
</comment>
<dbReference type="RefSeq" id="WP_260525575.1">
    <property type="nucleotide sequence ID" value="NZ_JARMAB010000007.1"/>
</dbReference>
<dbReference type="EMBL" id="JARMAB010000007">
    <property type="protein sequence ID" value="MED1202623.1"/>
    <property type="molecule type" value="Genomic_DNA"/>
</dbReference>
<evidence type="ECO:0000313" key="2">
    <source>
        <dbReference type="Proteomes" id="UP001341444"/>
    </source>
</evidence>
<proteinExistence type="predicted"/>
<dbReference type="Pfam" id="PF01019">
    <property type="entry name" value="G_glu_transpept"/>
    <property type="match status" value="1"/>
</dbReference>
<name>A0ABU6MDW7_9BACI</name>
<sequence>MGGDAFALVWIKGELHGINASGPSPKAISIEAVKERGFKEMPKHGLIPVTVPGAPSAWAALSKLLAGYRFWKCKSQQLYILKMVISYPKYWGHAYEVFKKKFIGDEYKGWFDTIAPLGKAPVSGEMWSSKDHASTLRSMGETLQRVFTLVN</sequence>
<dbReference type="PANTHER" id="PTHR43881">
    <property type="entry name" value="GAMMA-GLUTAMYLTRANSPEPTIDASE (AFU_ORTHOLOGUE AFUA_4G13580)"/>
    <property type="match status" value="1"/>
</dbReference>
<evidence type="ECO:0000313" key="1">
    <source>
        <dbReference type="EMBL" id="MED1202623.1"/>
    </source>
</evidence>
<dbReference type="InterPro" id="IPR052896">
    <property type="entry name" value="GGT-like_enzyme"/>
</dbReference>
<dbReference type="GO" id="GO:0103068">
    <property type="term" value="F:leukotriene C4 gamma-glutamyl transferase activity"/>
    <property type="evidence" value="ECO:0007669"/>
    <property type="project" value="UniProtKB-EC"/>
</dbReference>
<gene>
    <name evidence="1" type="ORF">P4T90_05890</name>
</gene>
<dbReference type="EC" id="2.3.2.2" evidence="1"/>
<keyword evidence="1" id="KW-0808">Transferase</keyword>
<dbReference type="Proteomes" id="UP001341444">
    <property type="component" value="Unassembled WGS sequence"/>
</dbReference>